<organism evidence="1 2">
    <name type="scientific">Pyxidicoccus parkwayensis</name>
    <dbReference type="NCBI Taxonomy" id="2813578"/>
    <lineage>
        <taxon>Bacteria</taxon>
        <taxon>Pseudomonadati</taxon>
        <taxon>Myxococcota</taxon>
        <taxon>Myxococcia</taxon>
        <taxon>Myxococcales</taxon>
        <taxon>Cystobacterineae</taxon>
        <taxon>Myxococcaceae</taxon>
        <taxon>Pyxidicoccus</taxon>
    </lineage>
</organism>
<keyword evidence="2" id="KW-1185">Reference proteome</keyword>
<gene>
    <name evidence="1" type="ORF">JY651_48265</name>
</gene>
<proteinExistence type="predicted"/>
<sequence length="317" mass="34945">MDHYEVEPGGLVLLTTRHPLQVRGETFECRSYVTQGLAAHGQQEMVFTLRENTGVEEDVLHKKLASLFSRFRQLAEEGRTVDVGDVTIFGEHRLFPGMHLLYTPASPVPRLPVPSGALALLLITERELDLVQRCGPARLMSALGKAHSHYPCPSWSDLHRPELPVAAMLEQSLLPRVNHSRVWNARVVKQDGDILLRVAPGQHEQFRKLFEQLPDATQPFALLTGIDAAADGCLAWEPGQTGPVAITPPGGRAERISGCFLLVLPGMEQEEARLHEDGFIWSLSTASSKALWTALCEGQGLALLVGGRRLRVEWVAP</sequence>
<name>A0ABX7NZD0_9BACT</name>
<evidence type="ECO:0000313" key="2">
    <source>
        <dbReference type="Proteomes" id="UP000662747"/>
    </source>
</evidence>
<evidence type="ECO:0000313" key="1">
    <source>
        <dbReference type="EMBL" id="QSQ22810.1"/>
    </source>
</evidence>
<protein>
    <submittedName>
        <fullName evidence="1">Uncharacterized protein</fullName>
    </submittedName>
</protein>
<accession>A0ABX7NZD0</accession>
<dbReference type="RefSeq" id="WP_206724386.1">
    <property type="nucleotide sequence ID" value="NZ_CP071090.1"/>
</dbReference>
<dbReference type="Proteomes" id="UP000662747">
    <property type="component" value="Chromosome"/>
</dbReference>
<dbReference type="EMBL" id="CP071090">
    <property type="protein sequence ID" value="QSQ22810.1"/>
    <property type="molecule type" value="Genomic_DNA"/>
</dbReference>
<reference evidence="1 2" key="1">
    <citation type="submission" date="2021-02" db="EMBL/GenBank/DDBJ databases">
        <title>De Novo genome assembly of isolated myxobacteria.</title>
        <authorList>
            <person name="Stevens D.C."/>
        </authorList>
    </citation>
    <scope>NUCLEOTIDE SEQUENCE [LARGE SCALE GENOMIC DNA]</scope>
    <source>
        <strain evidence="2">SCPEA02</strain>
    </source>
</reference>